<evidence type="ECO:0000313" key="3">
    <source>
        <dbReference type="Proteomes" id="UP001152484"/>
    </source>
</evidence>
<comment type="caution">
    <text evidence="2">The sequence shown here is derived from an EMBL/GenBank/DDBJ whole genome shotgun (WGS) entry which is preliminary data.</text>
</comment>
<dbReference type="AlphaFoldDB" id="A0A9P1E5P6"/>
<name>A0A9P1E5P6_CUSEU</name>
<feature type="region of interest" description="Disordered" evidence="1">
    <location>
        <begin position="1"/>
        <end position="103"/>
    </location>
</feature>
<accession>A0A9P1E5P6</accession>
<feature type="non-terminal residue" evidence="2">
    <location>
        <position position="103"/>
    </location>
</feature>
<gene>
    <name evidence="2" type="ORF">CEURO_LOCUS7720</name>
</gene>
<proteinExistence type="predicted"/>
<evidence type="ECO:0000256" key="1">
    <source>
        <dbReference type="SAM" id="MobiDB-lite"/>
    </source>
</evidence>
<reference evidence="2" key="1">
    <citation type="submission" date="2022-07" db="EMBL/GenBank/DDBJ databases">
        <authorList>
            <person name="Macas J."/>
            <person name="Novak P."/>
            <person name="Neumann P."/>
        </authorList>
    </citation>
    <scope>NUCLEOTIDE SEQUENCE</scope>
</reference>
<sequence length="103" mass="10759">MDAGKLFALKKKKGKAQAQKKDPSVQQPVEAFFQKETPEPSAADVVTGVAEGATKKKKGSKAVEPPAKKQRGPGDIAGQEAPLVIIEDRPSPDPSVGVAATVR</sequence>
<keyword evidence="3" id="KW-1185">Reference proteome</keyword>
<evidence type="ECO:0000313" key="2">
    <source>
        <dbReference type="EMBL" id="CAH9081064.1"/>
    </source>
</evidence>
<dbReference type="EMBL" id="CAMAPE010000014">
    <property type="protein sequence ID" value="CAH9081064.1"/>
    <property type="molecule type" value="Genomic_DNA"/>
</dbReference>
<dbReference type="Proteomes" id="UP001152484">
    <property type="component" value="Unassembled WGS sequence"/>
</dbReference>
<organism evidence="2 3">
    <name type="scientific">Cuscuta europaea</name>
    <name type="common">European dodder</name>
    <dbReference type="NCBI Taxonomy" id="41803"/>
    <lineage>
        <taxon>Eukaryota</taxon>
        <taxon>Viridiplantae</taxon>
        <taxon>Streptophyta</taxon>
        <taxon>Embryophyta</taxon>
        <taxon>Tracheophyta</taxon>
        <taxon>Spermatophyta</taxon>
        <taxon>Magnoliopsida</taxon>
        <taxon>eudicotyledons</taxon>
        <taxon>Gunneridae</taxon>
        <taxon>Pentapetalae</taxon>
        <taxon>asterids</taxon>
        <taxon>lamiids</taxon>
        <taxon>Solanales</taxon>
        <taxon>Convolvulaceae</taxon>
        <taxon>Cuscuteae</taxon>
        <taxon>Cuscuta</taxon>
        <taxon>Cuscuta subgen. Cuscuta</taxon>
    </lineage>
</organism>
<protein>
    <submittedName>
        <fullName evidence="2">Uncharacterized protein</fullName>
    </submittedName>
</protein>